<dbReference type="SUPFAM" id="SSF55874">
    <property type="entry name" value="ATPase domain of HSP90 chaperone/DNA topoisomerase II/histidine kinase"/>
    <property type="match status" value="1"/>
</dbReference>
<feature type="domain" description="Protein NO VEIN C-terminal" evidence="2">
    <location>
        <begin position="1595"/>
        <end position="1643"/>
    </location>
</feature>
<reference evidence="4" key="1">
    <citation type="submission" date="2016-10" db="EMBL/GenBank/DDBJ databases">
        <authorList>
            <person name="Varghese N."/>
            <person name="Submissions S."/>
        </authorList>
    </citation>
    <scope>NUCLEOTIDE SEQUENCE [LARGE SCALE GENOMIC DNA]</scope>
    <source>
        <strain evidence="4">CGMCC 1.8711</strain>
    </source>
</reference>
<name>A0A1I6HGE2_9EURY</name>
<dbReference type="RefSeq" id="WP_089880609.1">
    <property type="nucleotide sequence ID" value="NZ_FOYS01000003.1"/>
</dbReference>
<feature type="compositionally biased region" description="Basic and acidic residues" evidence="1">
    <location>
        <begin position="1293"/>
        <end position="1304"/>
    </location>
</feature>
<dbReference type="PANTHER" id="PTHR32387:SF0">
    <property type="entry name" value="PROTEIN NO VEIN"/>
    <property type="match status" value="1"/>
</dbReference>
<organism evidence="3 4">
    <name type="scientific">Halogeometricum limi</name>
    <dbReference type="NCBI Taxonomy" id="555875"/>
    <lineage>
        <taxon>Archaea</taxon>
        <taxon>Methanobacteriati</taxon>
        <taxon>Methanobacteriota</taxon>
        <taxon>Stenosarchaea group</taxon>
        <taxon>Halobacteria</taxon>
        <taxon>Halobacteriales</taxon>
        <taxon>Haloferacaceae</taxon>
        <taxon>Halogeometricum</taxon>
    </lineage>
</organism>
<dbReference type="Gene3D" id="3.30.565.10">
    <property type="entry name" value="Histidine kinase-like ATPase, C-terminal domain"/>
    <property type="match status" value="1"/>
</dbReference>
<sequence>MPEIPPKHPQTPHEARELVEQSRQTLLEGYESDNDVIQDLFHNYDRDVKRDLDTPAQVIPELLQNADDVKECETVEILISEDELVVRNDGRPLLEEEFEAICHIGQSTKQEPGYIGHFGRGFKSVFSVSDHPQIRSGFLRFGFKRDRCVLPLHLVDETAVDEIKYAPATEVRLPFTDLTEYDRSQLMGQIESLPRLMPYLRNVSKISVVDHGERTTYRREETARGALTEVEIYENETLHERRHIFGIEEVPPEAEFSELVKHRALENEEEFRDEPVPIKISFPVDKDGNPISGDDPSRLFNFFPTETELDIPFDIQADFLLDSDRSSLHNTKSPYNQWIFGLVSAVFERAVEYYLEWDSSTTTFLELVPTRRTLDSHLQRIQEDILDVLREHECIPGQDGEYYLPEQIIVPDSRLEELLSESDVQELLGEDTNYPADSLTQRCLNDLVGLGLLEELTIDSLAQAGQDSNVYRKKSTSELLRLAALFNELWEDTYRDKRSYNDERREFLSAVKQIPLVPLQTGAVVSSNDTDSDPVLPPDSGGDEYEIFTDRITLVDLTFDEPDGNGKAEDHKAVAADARSFFENALGLSVVADEYIITKIIADAFKNPSAEADSTLDAFLEFVISNKHRRSVARKKNAIRLRVKSSSSDESVYKKPSELYLPKAYGLDYDLEILLEDIDSAQFVTPSYRELGDSLSPWSSFLTKAGVRDKLEVTEEGTKTREKFRNKDELEAELDSCGDTSTNIPQAPKHSGDSYDTWLRGYRYALSDHEISDTFEELLDIIPDKGRESGAQSWELATMLASCWDYYEDRLYKKLYYTAQYGKGNPFRKKSQETQCPSKFAYRIRNTAWCPTKTGTKSPPSVLLLDIPRTQGQPDVRYLNNDLPFSDAIYDGLNINTRLDPSSVLKLLTQAPTVWSDGEPSEIRTAVNDQLDQFKAGLADCSDDEAERLLSELRKAPFLYVQAAETQFRTPPQVVLEGISLDDQFVSISTLYTRHHQFLQERVGVQKRVEIDDCLDFLASHSGTEFTDETSKAWNQTLRELLNELDELSEHEFRDLAALKRLSQEAVVPTHSGTTVPLTEIDFYCYDEGVLEATEQEIGHRVIQQPESQNLTQKRLIPLWEVLGLENLRAAVELDLADATNLEPADEWNRVVDDDRLRKLLTVSQSFIETSPRNRDDELNELTTLSRYHVEQHDALQGYYTLNNQKISERLPLQSYIDHTNTRILRASGAESYYDIATKLADELQLPLDQYRELRSLLSGAVGAESDFLEAYLDDHDINLVWFTDHSIEKFETDTQEKKSDAKTEPTGPESIESVAKSESDEITTTTNEPNERDAKTTTIEGPQEANSSDGSAETSDPSSNSEPASAEPETAGQSPPMGSDTSSKSPVEDSSSGRRSTADSNSNSPEAISSNQESENRHNSGARNTDAQSSTFESQVSPSSIGSRTAIENKPDSRDRSQGEGSKSRRGTGSGGGGGGGGSAAWKAGLWGEEFVLTSLVDELRTALAEEPCTVTWFWNPAFLELPEHAHDSDGLEPQSQLSMDRYGTAVPGVEITGPDWTVRVLHIRDTSLGSDILVEGADFRMSNEADSLLAQIQPSENDEIWIEVKSSVGTMDSFNLTIPEYGRAREQQDDYCIVTVCQVGTPHVYIDQRFTNLAAMSDRGEITIQNNGELRIDY</sequence>
<proteinExistence type="predicted"/>
<dbReference type="InterPro" id="IPR024975">
    <property type="entry name" value="NOV_C"/>
</dbReference>
<feature type="compositionally biased region" description="Polar residues" evidence="1">
    <location>
        <begin position="1380"/>
        <end position="1444"/>
    </location>
</feature>
<dbReference type="Pfam" id="PF13020">
    <property type="entry name" value="NOV_C"/>
    <property type="match status" value="1"/>
</dbReference>
<dbReference type="NCBIfam" id="NF047352">
    <property type="entry name" value="P_loop_sacsin"/>
    <property type="match status" value="1"/>
</dbReference>
<accession>A0A1I6HGE2</accession>
<feature type="region of interest" description="Disordered" evidence="1">
    <location>
        <begin position="1293"/>
        <end position="1482"/>
    </location>
</feature>
<dbReference type="EMBL" id="FOYS01000003">
    <property type="protein sequence ID" value="SFR53424.1"/>
    <property type="molecule type" value="Genomic_DNA"/>
</dbReference>
<evidence type="ECO:0000259" key="2">
    <source>
        <dbReference type="Pfam" id="PF13020"/>
    </source>
</evidence>
<dbReference type="STRING" id="555875.SAMN04488124_2202"/>
<keyword evidence="3" id="KW-0418">Kinase</keyword>
<dbReference type="Proteomes" id="UP000243250">
    <property type="component" value="Unassembled WGS sequence"/>
</dbReference>
<protein>
    <submittedName>
        <fullName evidence="3">Histidine kinase-, DNA gyrase B-, and HSP90-like ATPase</fullName>
    </submittedName>
</protein>
<dbReference type="InterPro" id="IPR036890">
    <property type="entry name" value="HATPase_C_sf"/>
</dbReference>
<evidence type="ECO:0000256" key="1">
    <source>
        <dbReference type="SAM" id="MobiDB-lite"/>
    </source>
</evidence>
<dbReference type="InterPro" id="IPR052957">
    <property type="entry name" value="Auxin_embryo_med"/>
</dbReference>
<dbReference type="GO" id="GO:0016301">
    <property type="term" value="F:kinase activity"/>
    <property type="evidence" value="ECO:0007669"/>
    <property type="project" value="UniProtKB-KW"/>
</dbReference>
<evidence type="ECO:0000313" key="4">
    <source>
        <dbReference type="Proteomes" id="UP000243250"/>
    </source>
</evidence>
<dbReference type="OrthoDB" id="297306at2157"/>
<evidence type="ECO:0000313" key="3">
    <source>
        <dbReference type="EMBL" id="SFR53424.1"/>
    </source>
</evidence>
<dbReference type="PANTHER" id="PTHR32387">
    <property type="entry name" value="WU:FJ29H11"/>
    <property type="match status" value="1"/>
</dbReference>
<feature type="compositionally biased region" description="Polar residues" evidence="1">
    <location>
        <begin position="1337"/>
        <end position="1355"/>
    </location>
</feature>
<keyword evidence="3" id="KW-0808">Transferase</keyword>
<gene>
    <name evidence="3" type="ORF">SAMN04488124_2202</name>
</gene>
<feature type="compositionally biased region" description="Gly residues" evidence="1">
    <location>
        <begin position="1469"/>
        <end position="1480"/>
    </location>
</feature>
<feature type="compositionally biased region" description="Basic and acidic residues" evidence="1">
    <location>
        <begin position="1448"/>
        <end position="1459"/>
    </location>
</feature>
<feature type="compositionally biased region" description="Low complexity" evidence="1">
    <location>
        <begin position="1356"/>
        <end position="1372"/>
    </location>
</feature>
<keyword evidence="4" id="KW-1185">Reference proteome</keyword>